<protein>
    <recommendedName>
        <fullName evidence="2">Ribosome-binding factor A</fullName>
    </recommendedName>
</protein>
<dbReference type="PROSITE" id="PS01319">
    <property type="entry name" value="RBFA"/>
    <property type="match status" value="1"/>
</dbReference>
<comment type="subunit">
    <text evidence="2">Monomer. Binds 30S ribosomal subunits, but not 50S ribosomal subunits or 70S ribosomes.</text>
</comment>
<dbReference type="KEGG" id="mfel:JPM2_1200"/>
<dbReference type="PANTHER" id="PTHR33515">
    <property type="entry name" value="RIBOSOME-BINDING FACTOR A, CHLOROPLASTIC-RELATED"/>
    <property type="match status" value="1"/>
</dbReference>
<keyword evidence="4" id="KW-1185">Reference proteome</keyword>
<keyword evidence="2" id="KW-0963">Cytoplasm</keyword>
<evidence type="ECO:0000256" key="2">
    <source>
        <dbReference type="HAMAP-Rule" id="MF_00003"/>
    </source>
</evidence>
<dbReference type="Gene3D" id="3.30.300.20">
    <property type="match status" value="1"/>
</dbReference>
<evidence type="ECO:0000256" key="1">
    <source>
        <dbReference type="ARBA" id="ARBA00022517"/>
    </source>
</evidence>
<dbReference type="InterPro" id="IPR023799">
    <property type="entry name" value="RbfA_dom_sf"/>
</dbReference>
<keyword evidence="1 2" id="KW-0690">Ribosome biogenesis</keyword>
<dbReference type="RefSeq" id="WP_161552951.1">
    <property type="nucleotide sequence ID" value="NZ_AP022325.1"/>
</dbReference>
<dbReference type="InterPro" id="IPR020053">
    <property type="entry name" value="Ribosome-bd_factorA_CS"/>
</dbReference>
<dbReference type="Pfam" id="PF02033">
    <property type="entry name" value="RBFA"/>
    <property type="match status" value="1"/>
</dbReference>
<accession>A0A809S023</accession>
<dbReference type="Proteomes" id="UP000464317">
    <property type="component" value="Chromosome"/>
</dbReference>
<name>A0A809S023_9BACT</name>
<comment type="similarity">
    <text evidence="2">Belongs to the RbfA family.</text>
</comment>
<evidence type="ECO:0000313" key="3">
    <source>
        <dbReference type="EMBL" id="BBU47427.1"/>
    </source>
</evidence>
<dbReference type="SUPFAM" id="SSF89919">
    <property type="entry name" value="Ribosome-binding factor A, RbfA"/>
    <property type="match status" value="1"/>
</dbReference>
<dbReference type="GO" id="GO:0043024">
    <property type="term" value="F:ribosomal small subunit binding"/>
    <property type="evidence" value="ECO:0007669"/>
    <property type="project" value="TreeGrafter"/>
</dbReference>
<dbReference type="GO" id="GO:0030490">
    <property type="term" value="P:maturation of SSU-rRNA"/>
    <property type="evidence" value="ECO:0007669"/>
    <property type="project" value="UniProtKB-UniRule"/>
</dbReference>
<dbReference type="InterPro" id="IPR015946">
    <property type="entry name" value="KH_dom-like_a/b"/>
</dbReference>
<reference evidence="3 4" key="1">
    <citation type="submission" date="2020-01" db="EMBL/GenBank/DDBJ databases">
        <title>Complete genome sequence of Mycoplasma felis strain Myco-2.</title>
        <authorList>
            <person name="Kinoshita Y."/>
            <person name="Niwa H."/>
            <person name="Uchida-Fujii E."/>
            <person name="Nukada T."/>
        </authorList>
    </citation>
    <scope>NUCLEOTIDE SEQUENCE [LARGE SCALE GENOMIC DNA]</scope>
    <source>
        <strain evidence="3 4">Myco-2</strain>
    </source>
</reference>
<dbReference type="AlphaFoldDB" id="A0A809S023"/>
<dbReference type="GO" id="GO:0005829">
    <property type="term" value="C:cytosol"/>
    <property type="evidence" value="ECO:0007669"/>
    <property type="project" value="TreeGrafter"/>
</dbReference>
<dbReference type="InterPro" id="IPR000238">
    <property type="entry name" value="RbfA"/>
</dbReference>
<comment type="function">
    <text evidence="2">One of several proteins that assist in the late maturation steps of the functional core of the 30S ribosomal subunit. Associates with free 30S ribosomal subunits (but not with 30S subunits that are part of 70S ribosomes or polysomes). Required for efficient processing of 16S rRNA. May interact with the 5'-terminal helix region of 16S rRNA.</text>
</comment>
<dbReference type="PANTHER" id="PTHR33515:SF1">
    <property type="entry name" value="RIBOSOME-BINDING FACTOR A, CHLOROPLASTIC-RELATED"/>
    <property type="match status" value="1"/>
</dbReference>
<dbReference type="NCBIfam" id="TIGR00082">
    <property type="entry name" value="rbfA"/>
    <property type="match status" value="1"/>
</dbReference>
<comment type="subcellular location">
    <subcellularLocation>
        <location evidence="2">Cytoplasm</location>
    </subcellularLocation>
</comment>
<evidence type="ECO:0000313" key="4">
    <source>
        <dbReference type="Proteomes" id="UP000464317"/>
    </source>
</evidence>
<organism evidence="3 4">
    <name type="scientific">Mycoplasmopsis felis</name>
    <dbReference type="NCBI Taxonomy" id="33923"/>
    <lineage>
        <taxon>Bacteria</taxon>
        <taxon>Bacillati</taxon>
        <taxon>Mycoplasmatota</taxon>
        <taxon>Mycoplasmoidales</taxon>
        <taxon>Metamycoplasmataceae</taxon>
        <taxon>Mycoplasmopsis</taxon>
    </lineage>
</organism>
<gene>
    <name evidence="2 3" type="primary">rbfA</name>
    <name evidence="3" type="ORF">JPM2_1200</name>
</gene>
<dbReference type="HAMAP" id="MF_00003">
    <property type="entry name" value="RbfA"/>
    <property type="match status" value="1"/>
</dbReference>
<proteinExistence type="inferred from homology"/>
<sequence length="112" mass="12550">MNQISLKRKESQVHQLVASIIQNNLTNVNIIDPVVMDVKLSSDLSVLKVYVNLSENVKKGIIALNSSASYVRKILAKSLNWRKVPEVRFFIDEVSATGSAIDAILRKIKEEN</sequence>
<dbReference type="EMBL" id="AP022325">
    <property type="protein sequence ID" value="BBU47427.1"/>
    <property type="molecule type" value="Genomic_DNA"/>
</dbReference>